<dbReference type="InterPro" id="IPR005243">
    <property type="entry name" value="THIRX-like_proc"/>
</dbReference>
<dbReference type="NCBIfam" id="TIGR00412">
    <property type="entry name" value="redox_disulf_2"/>
    <property type="match status" value="1"/>
</dbReference>
<accession>A0A2M8KQX7</accession>
<dbReference type="InterPro" id="IPR036249">
    <property type="entry name" value="Thioredoxin-like_sf"/>
</dbReference>
<dbReference type="SUPFAM" id="SSF52833">
    <property type="entry name" value="Thioredoxin-like"/>
    <property type="match status" value="1"/>
</dbReference>
<dbReference type="EMBL" id="PFED01000227">
    <property type="protein sequence ID" value="PJE62321.1"/>
    <property type="molecule type" value="Genomic_DNA"/>
</dbReference>
<comment type="caution">
    <text evidence="2">The sequence shown here is derived from an EMBL/GenBank/DDBJ whole genome shotgun (WGS) entry which is preliminary data.</text>
</comment>
<name>A0A2M8KQX7_9BACT</name>
<dbReference type="Gene3D" id="3.40.30.10">
    <property type="entry name" value="Glutaredoxin"/>
    <property type="match status" value="1"/>
</dbReference>
<dbReference type="InterPro" id="IPR021219">
    <property type="entry name" value="DUF2703"/>
</dbReference>
<dbReference type="Pfam" id="PF10865">
    <property type="entry name" value="DUF2703"/>
    <property type="match status" value="1"/>
</dbReference>
<dbReference type="AlphaFoldDB" id="A0A2M8KQX7"/>
<evidence type="ECO:0000313" key="2">
    <source>
        <dbReference type="EMBL" id="PJE62321.1"/>
    </source>
</evidence>
<dbReference type="InterPro" id="IPR012336">
    <property type="entry name" value="Thioredoxin-like_fold"/>
</dbReference>
<evidence type="ECO:0000259" key="1">
    <source>
        <dbReference type="Pfam" id="PF13192"/>
    </source>
</evidence>
<dbReference type="PANTHER" id="PTHR36450">
    <property type="entry name" value="THIOREDOXIN"/>
    <property type="match status" value="1"/>
</dbReference>
<protein>
    <recommendedName>
        <fullName evidence="1">Thioredoxin-like fold domain-containing protein</fullName>
    </recommendedName>
</protein>
<proteinExistence type="predicted"/>
<gene>
    <name evidence="2" type="ORF">COU88_05665</name>
</gene>
<evidence type="ECO:0000313" key="3">
    <source>
        <dbReference type="Proteomes" id="UP000229554"/>
    </source>
</evidence>
<sequence length="235" mass="25999">MKKLLIEWKHFDKDGLTCKRCSQTGNNLDNVIKQLKEEYASKGIDIQFQETKLPESRMSESNQVLIDGVLLENFIPNAITGENYCDSCSDLIDDPSGCNCRTVTQSDETYEAIPVDLIKQAIANKLNPGADYKFIERKSMNIQVLGSGCPTCKKLYELTQEAVKQLKIDEKVEYITDVSKIIKMGVMSSPVLVVNGKPVITGFVPDIEKIKNLITKSGESPEAAKSECSCGGKCC</sequence>
<dbReference type="PANTHER" id="PTHR36450:SF1">
    <property type="entry name" value="THIOREDOXIN"/>
    <property type="match status" value="1"/>
</dbReference>
<dbReference type="Proteomes" id="UP000229554">
    <property type="component" value="Unassembled WGS sequence"/>
</dbReference>
<feature type="domain" description="Thioredoxin-like fold" evidence="1">
    <location>
        <begin position="140"/>
        <end position="214"/>
    </location>
</feature>
<reference evidence="3" key="1">
    <citation type="submission" date="2017-09" db="EMBL/GenBank/DDBJ databases">
        <title>Depth-based differentiation of microbial function through sediment-hosted aquifers and enrichment of novel symbionts in the deep terrestrial subsurface.</title>
        <authorList>
            <person name="Probst A.J."/>
            <person name="Ladd B."/>
            <person name="Jarett J.K."/>
            <person name="Geller-Mcgrath D.E."/>
            <person name="Sieber C.M.K."/>
            <person name="Emerson J.B."/>
            <person name="Anantharaman K."/>
            <person name="Thomas B.C."/>
            <person name="Malmstrom R."/>
            <person name="Stieglmeier M."/>
            <person name="Klingl A."/>
            <person name="Woyke T."/>
            <person name="Ryan C.M."/>
            <person name="Banfield J.F."/>
        </authorList>
    </citation>
    <scope>NUCLEOTIDE SEQUENCE [LARGE SCALE GENOMIC DNA]</scope>
</reference>
<organism evidence="2 3">
    <name type="scientific">Candidatus Roizmanbacteria bacterium CG10_big_fil_rev_8_21_14_0_10_39_6</name>
    <dbReference type="NCBI Taxonomy" id="1974853"/>
    <lineage>
        <taxon>Bacteria</taxon>
        <taxon>Candidatus Roizmaniibacteriota</taxon>
    </lineage>
</organism>
<dbReference type="Pfam" id="PF13192">
    <property type="entry name" value="Thioredoxin_3"/>
    <property type="match status" value="1"/>
</dbReference>